<feature type="compositionally biased region" description="Basic and acidic residues" evidence="7">
    <location>
        <begin position="2854"/>
        <end position="2868"/>
    </location>
</feature>
<feature type="region of interest" description="Disordered" evidence="7">
    <location>
        <begin position="1547"/>
        <end position="1613"/>
    </location>
</feature>
<dbReference type="GO" id="GO:0003968">
    <property type="term" value="F:RNA-directed RNA polymerase activity"/>
    <property type="evidence" value="ECO:0007669"/>
    <property type="project" value="UniProtKB-KW"/>
</dbReference>
<organism evidence="9">
    <name type="scientific">Periplaneta americana nairovirus 1</name>
    <dbReference type="NCBI Taxonomy" id="3133470"/>
    <lineage>
        <taxon>Viruses</taxon>
        <taxon>Riboviria</taxon>
        <taxon>Orthornavirae</taxon>
        <taxon>Negarnaviricota</taxon>
        <taxon>Polyploviricotina</taxon>
        <taxon>Bunyaviricetes</taxon>
        <taxon>Hareavirales</taxon>
        <taxon>Nairoviridae</taxon>
    </lineage>
</organism>
<feature type="region of interest" description="Disordered" evidence="7">
    <location>
        <begin position="2761"/>
        <end position="2783"/>
    </location>
</feature>
<evidence type="ECO:0000256" key="3">
    <source>
        <dbReference type="ARBA" id="ARBA00022679"/>
    </source>
</evidence>
<feature type="compositionally biased region" description="Low complexity" evidence="7">
    <location>
        <begin position="2770"/>
        <end position="2782"/>
    </location>
</feature>
<dbReference type="EMBL" id="BK067072">
    <property type="protein sequence ID" value="DBA56518.1"/>
    <property type="molecule type" value="Viral_cRNA"/>
</dbReference>
<feature type="region of interest" description="Disordered" evidence="7">
    <location>
        <begin position="2808"/>
        <end position="2868"/>
    </location>
</feature>
<evidence type="ECO:0000256" key="6">
    <source>
        <dbReference type="ARBA" id="ARBA00031012"/>
    </source>
</evidence>
<feature type="compositionally biased region" description="Low complexity" evidence="7">
    <location>
        <begin position="1596"/>
        <end position="1606"/>
    </location>
</feature>
<name>A0AAT9JEZ2_9VIRU</name>
<keyword evidence="3" id="KW-0808">Transferase</keyword>
<accession>A0AAT9JEZ2</accession>
<feature type="region of interest" description="Disordered" evidence="7">
    <location>
        <begin position="868"/>
        <end position="894"/>
    </location>
</feature>
<feature type="compositionally biased region" description="Acidic residues" evidence="7">
    <location>
        <begin position="885"/>
        <end position="894"/>
    </location>
</feature>
<evidence type="ECO:0000256" key="5">
    <source>
        <dbReference type="ARBA" id="ARBA00030436"/>
    </source>
</evidence>
<dbReference type="InterPro" id="IPR007099">
    <property type="entry name" value="RNA-dir_pol_NSvirus"/>
</dbReference>
<evidence type="ECO:0000256" key="4">
    <source>
        <dbReference type="ARBA" id="ARBA00030285"/>
    </source>
</evidence>
<feature type="compositionally biased region" description="Acidic residues" evidence="7">
    <location>
        <begin position="2834"/>
        <end position="2848"/>
    </location>
</feature>
<feature type="domain" description="RdRp catalytic" evidence="8">
    <location>
        <begin position="2395"/>
        <end position="2626"/>
    </location>
</feature>
<feature type="region of interest" description="Disordered" evidence="7">
    <location>
        <begin position="3224"/>
        <end position="3261"/>
    </location>
</feature>
<evidence type="ECO:0000256" key="7">
    <source>
        <dbReference type="SAM" id="MobiDB-lite"/>
    </source>
</evidence>
<feature type="region of interest" description="Disordered" evidence="7">
    <location>
        <begin position="4119"/>
        <end position="4140"/>
    </location>
</feature>
<evidence type="ECO:0000313" key="9">
    <source>
        <dbReference type="EMBL" id="DBA56518.1"/>
    </source>
</evidence>
<dbReference type="EC" id="2.7.7.48" evidence="1"/>
<proteinExistence type="predicted"/>
<evidence type="ECO:0000256" key="1">
    <source>
        <dbReference type="ARBA" id="ARBA00012494"/>
    </source>
</evidence>
<evidence type="ECO:0000256" key="2">
    <source>
        <dbReference type="ARBA" id="ARBA00018602"/>
    </source>
</evidence>
<reference evidence="9" key="1">
    <citation type="journal article" date="2024" name="Microb. Genom.">
        <title>The hidden RNA viruses in Blattodea (cockroach and termite).</title>
        <authorList>
            <person name="Fan J."/>
            <person name="Jiang S."/>
            <person name="Li W."/>
            <person name="Li J."/>
            <person name="Pang R."/>
            <person name="Wu H."/>
        </authorList>
    </citation>
    <scope>NUCLEOTIDE SEQUENCE</scope>
    <source>
        <strain evidence="9">CN2014</strain>
    </source>
</reference>
<dbReference type="GO" id="GO:0039694">
    <property type="term" value="P:viral RNA genome replication"/>
    <property type="evidence" value="ECO:0007669"/>
    <property type="project" value="InterPro"/>
</dbReference>
<keyword evidence="9" id="KW-0548">Nucleotidyltransferase</keyword>
<feature type="region of interest" description="Disordered" evidence="7">
    <location>
        <begin position="1678"/>
        <end position="1762"/>
    </location>
</feature>
<dbReference type="PROSITE" id="PS50525">
    <property type="entry name" value="RDRP_SSRNA_NEG_SEG"/>
    <property type="match status" value="1"/>
</dbReference>
<feature type="region of interest" description="Disordered" evidence="7">
    <location>
        <begin position="1968"/>
        <end position="1997"/>
    </location>
</feature>
<sequence length="4159" mass="468459">MTEAQVRHRPHKFPNDIFHRMSTVPFRYEINPASLVVKITIDYGSTPVGWSNIPLSSIRDFVYNQDYSIEYSNRLFEYLDETWLLKKVWKYQTQSIRQLLVPSVFLRKTAGCIFVYSLMKHISLIEGFEPNWSRLWALVAKGFHFEPLSDKLDAIADIMTETFVFTCVRKTLETQMATIVDKIDNLSLTAVIQLNTIEARLVTTVDEWLHLVDTYSGSMAGPEITSYNVRQVSELVDRIKSVCENDRRGSSTRQETSWGTGLSIDARKECERLIRAFFKSQNMSKAVASGGIVTSLKDHASVVAYIQFLILSDAVTPEDRLVLTEKRDDIIKSLGVNTIYPLILMKEQFKSALQDFNTILEGDALKSVEFFSQLIEGSATYSEMWRSLLNIKGICMEFIFCKSHGLRYLAEHRKPNIQSIVEYYFNDKLKDFMDSSMSQTRLREHCPDVFLVIKDEKRAPSVSFSESSRQVSPDGGVEIVMTKAQSGSRVTKTSDMVDASTAESFVQTRRECSLFIQKLDQQLSRSTGTDYNMSQKTLKRDTVLVLIELGYQTNSKDKAESDQRILRGISTLLSYIGIKVLTIAMSVSSEHLQQAQWLDSQLASRMKKFLSPLFAKLTSSIPPDLKMMNFSSITNQSIRRSMTSQERKLSFIQDFDVIDQYVKSREELCTLQNDSMLPVKLQKDLESTLVLGSTISTRDATKVHNFLLANAAGIVSLVQDRDGDCPEIVDNDCYISFIIGSMKEELEAISKQTLCRELSAAASSLKDSYRKYSRHNKNEYTKKEMLSAIELYETTKSAHTQHEAQDCRIVDSHIVKGGWIHDVLCSINRCIDESNGDLYSIQYSTVSAPLHEGKFYDKVVTRSEIFNQDQANDVEGGSSNNDEHSGDEDSEYDDLHDNSIVQQCKMHLSKFTSLILPGRTAKQKKARQPLMAVKQLISAYSGGLLVDSTGLVQVPLPELLRMAGMPDENTASPASIADQSFDQEAREAVRGRGKPKGPFVTGRNTKFSAAYKNIVNKLDKTLTLKGSLTRDAYNNIKTVKKVLSLGSSYFHCDTMGEFFDIVAPDNVIRSSELTTSIGILLLKSESGDPVHNYFNSKAERKARLEDSKAFDNRFPLHNMDELADYLELSADLIRIDLTPSEETMFIEQMFVELTNRYGENTVNSEIAQTMRRFCRLFMSTGVGQTLLVYSYLCMTFLMHTSEFLKPGVKVSRLPCMRLNLLTKVNRNRHENHLTMLLDESFIPVTKPFFLRRDRATLGQGACYTTALFMFQSLQCTGSSGFLFEMRLNDIVAECGAYLESSKRNLMNILHDACISGVCSVLRKAEKLMDSARDSEADFEGGPKYGIQRFCYMVANFALIILPSMLCNSKNVSALFQMLRFPLNLCVSDVGFPFGIGGKLDCPHRKIPHLVSKLYCRLISCLVLRSHDRTMALWSEDKPDPARYVASVMCFPSCCMTERQLQSDMYICHFFHKVLSDFAGERIKAFADFCEKVHDWDEDLTSTLMKIKKVEKKIATGGDSTHIAKLKERLEDLRIHSRLLLCVKERSRKRPMISQDPKGTAGEKTITTGKHRRTTASPQAQEQHTRTAGGKHKADSSETSTSGSSSEKSFKEAPLHKGVTFKEAISIDMDPMERISDWVSTAATGPLGTLPVSRKMSETAVDITKRRLRGIMLDYSMSTAEKRRRESEASGGGGSDDGEWYSSQGYIPDGSSNHDSDSSDGDYAGRDSRGSHGSSTNGSELSRGSTYTVSSTDEDLPFTRHTTSINEPINQGLLWKSIKTCIRHDPNHSFCVPEVLQACAEYSKSGFSSLNIHKALTTKYMHEQSSSATETTSIIKEIVEKLTPTQACSIVRRATVLKCTKYFNLYRSIDLEGQKKTKGLEESLLNLIDNFTIRLDDDVEELNTEIEERVREVKDFIGQMKKKRFTTWQDVCKQPFENIFDSESSFLIMAFMKSLHKEARSLMKNFKSAQDNEAQTGGHVDKTGDRPRHRNSGQQSKKDSLWSMCKSFMEACTERGGILSLSNRIFIENNGAEIAKMCNQVRNEVYTKILNLSTLKKQNFQEDFAKMSELFDKLQDCFDDLQESKRINPLISYPDKTHKVSTLENELFDRFSEELSTCCLIVLAAGSISPYVCSDKTSSSPIIHDAVQLIKKELESLDGSESEDIMAAYSVKGLLPSLFTYFSIDESVNQYLTESFGPSLTGYSNLIKYCILIILNIKRPYSNRKDSDDINFPKPMTAQEGVERLMAVSSVDRLDLDLLLWCASLVLGNESICRRLLNRMEKGIRLPRSLRSKVIFEMINMIQKTDSTNLMDMGSYFLQDQNNPIYAGISPKAQIGATRDLFVLYCGSKLQIRTTESLSRALMSTCTTRDALTDKRAKDRFLTYAKTMMQMSQEQNGIQVGDSSKVFHTTWNIVGDCTKWGPIHSSASFSVYMQQLLSTTPDWSPHVRLLMLKFLTKHVEVPPEAIVKIINSFFDDPEFVRAKNSLSGVNMDRELGRLMKKHVKRIWNNNKCATSIVDWSLSKSRNYIKAYNHMGQGIHHATSSLLQSGCSYLIDDIVTSYVEKRMPGIICTIVHTGSSDDFSKCITMTGTIPTAKHTQFSDLLPSIKRDCLCLYMALMRCCQMKVSVKTSLSPILAEFYSDFLYLNRRSVSTSKAIIGQVIANAAYSPLTLYQSIHIECQQCLYWGVPLSTILLFSLCKQMIFIMNSISFFKKYGTYLFRTLPSTCRLYIPSFSTLLDSGVVVEELSIINNTLDAVIERSEAANSPANQASSETTSATGTEGNFVRVSSGTSGALSINEVSLSVASEDDISEYDRSDAESASDEDARSQNSFEQTDDLVEDDDTDNETYSEGSNRSEREPPIDPEEHMRKIVRSTVSIIDDLPLDIKLILIMLCYYSEGENMTPVGRTMLQKKKAEVSTLADPFCILVPESVLEKRGQVRGAKEQVDGERLLSALASNKLDEIALGLIAKSAITENTKVELSRVRQALDSPTIIYGLSNGINDLSVSIIRQQLRGYFFTNKTDFTLDDHWVKSDKNTMITGNFENIKPRVRVRVESFLKLVERMTIRNVTSEEMPEISIAGLIRMRRQGRETQGQPPELILNVNNMANAKERVVNLLAMCSTNTAKNMRILEDQNSYGSIELNHTRSEKNFLYYSESEVGIHNNPAVVMASFISKKALIESKPQGLDVSTLDTDGQVFYRIYPDIYNYIAEIVVDVGGHTARGGASVDHEVNDASQPNSGEEYKHEPNNGDRTMFTAPSTGPKVDIKDTVRTLVSLSRMISGTKSERVSLITVMEVNESEEVVPEVILPTYMSFEGRKFNVTPDKLRVSLDNYVYIFKGVISCINWSGFDTSTKNSLLYRFLLSSPKDMITKLLTYSHLGSVNKCGFLDTLKQMQGEIPPGTVESLLLIQSRMASGKTAAEEYRILGQIATNPTAVIKEHAGKGELTHSDIRGDTKKGFVTLSCGAGSAIVQYSEDVATIMLSRESDQLLTELMMILGRMSGVQYSNKSSFESKKEFLDTLPLVESQMATTSLGRKWFRLLTIGRDGVFRFRRYTPSAEERLSSDARAIFVTDSVLVPKYVTVERSVPALTLKWLRTKLQVVIVQPAIVSEVPLSIDTLRSTTQKLFSTSTEEEIFNYFNREERQELVRSVNLRSNVSIQSIALYHLLLVHPIVGPFSQTDRQICMPMPLDKNMSWTRNTEDRNKEIEDWRLKRWRESFFEKNRRLPSQEEQEKYIAQQADRTPIGRSSTRQLRAYTRPYEVDGSKILETQEVIRKLQTIFTQLNNLSNYPAVSLLLDYFGLADMEVEFKSGNIWKTNITGNWICKTADATRINTLIRVVQSALGLSNKAYNEVFIPLAIECSFLESTNDISSILVRSRQLIGQQTSLFFMSVYIASIYIRSRCMTVPDAVLMKTAGFVKVVTELNPFSTLKLTSDLILTFSLKNNRVRLIIEILGVQPELDIRDQIFKKMSQVLGLTDLINEAIQLFKTHKGQERPILSESEGTVIADLDLQLCASRLPLLNAWTGIIQRSSSTSGKLDGWALLFYHLNRLSIDSATSKSHEPEAGKLFNNGKAIYEDLHLQSTSVRHPKKTVSRSEAASERLSEELKKLNYGEIRIDEGEGGQADSSEGAVGGEGGMTSAEYRMLTDPDFLEQFDVE</sequence>
<keyword evidence="9" id="KW-0696">RNA-directed RNA polymerase</keyword>
<feature type="compositionally biased region" description="Basic and acidic residues" evidence="7">
    <location>
        <begin position="1711"/>
        <end position="1729"/>
    </location>
</feature>
<protein>
    <recommendedName>
        <fullName evidence="2">RNA-directed RNA polymerase L</fullName>
        <ecNumber evidence="1">2.7.7.48</ecNumber>
    </recommendedName>
    <alternativeName>
        <fullName evidence="4">Large structural protein</fullName>
    </alternativeName>
    <alternativeName>
        <fullName evidence="6">Replicase</fullName>
    </alternativeName>
    <alternativeName>
        <fullName evidence="5">Transcriptase</fullName>
    </alternativeName>
</protein>
<feature type="compositionally biased region" description="Polar residues" evidence="7">
    <location>
        <begin position="1730"/>
        <end position="1750"/>
    </location>
</feature>
<evidence type="ECO:0000259" key="8">
    <source>
        <dbReference type="PROSITE" id="PS50525"/>
    </source>
</evidence>